<dbReference type="EMBL" id="CAXAMN010014224">
    <property type="protein sequence ID" value="CAK9042739.1"/>
    <property type="molecule type" value="Genomic_DNA"/>
</dbReference>
<proteinExistence type="predicted"/>
<accession>A0ABP0LW37</accession>
<keyword evidence="4" id="KW-1185">Reference proteome</keyword>
<dbReference type="Pfam" id="PF13086">
    <property type="entry name" value="AAA_11"/>
    <property type="match status" value="1"/>
</dbReference>
<dbReference type="Pfam" id="PF13087">
    <property type="entry name" value="AAA_12"/>
    <property type="match status" value="1"/>
</dbReference>
<dbReference type="InterPro" id="IPR047187">
    <property type="entry name" value="SF1_C_Upf1"/>
</dbReference>
<dbReference type="PANTHER" id="PTHR10887">
    <property type="entry name" value="DNA2/NAM7 HELICASE FAMILY"/>
    <property type="match status" value="1"/>
</dbReference>
<dbReference type="InterPro" id="IPR027417">
    <property type="entry name" value="P-loop_NTPase"/>
</dbReference>
<comment type="caution">
    <text evidence="3">The sequence shown here is derived from an EMBL/GenBank/DDBJ whole genome shotgun (WGS) entry which is preliminary data.</text>
</comment>
<protein>
    <recommendedName>
        <fullName evidence="5">RNA helicase</fullName>
    </recommendedName>
</protein>
<dbReference type="InterPro" id="IPR045055">
    <property type="entry name" value="DNA2/NAM7-like"/>
</dbReference>
<dbReference type="Gene3D" id="3.40.50.300">
    <property type="entry name" value="P-loop containing nucleotide triphosphate hydrolases"/>
    <property type="match status" value="2"/>
</dbReference>
<reference evidence="3 4" key="1">
    <citation type="submission" date="2024-02" db="EMBL/GenBank/DDBJ databases">
        <authorList>
            <person name="Chen Y."/>
            <person name="Shah S."/>
            <person name="Dougan E. K."/>
            <person name="Thang M."/>
            <person name="Chan C."/>
        </authorList>
    </citation>
    <scope>NUCLEOTIDE SEQUENCE [LARGE SCALE GENOMIC DNA]</scope>
</reference>
<evidence type="ECO:0000259" key="2">
    <source>
        <dbReference type="Pfam" id="PF13087"/>
    </source>
</evidence>
<feature type="domain" description="DNA2/NAM7 helicase helicase" evidence="1">
    <location>
        <begin position="5"/>
        <end position="52"/>
    </location>
</feature>
<dbReference type="SUPFAM" id="SSF52540">
    <property type="entry name" value="P-loop containing nucleoside triphosphate hydrolases"/>
    <property type="match status" value="1"/>
</dbReference>
<gene>
    <name evidence="3" type="ORF">CCMP2556_LOCUS22699</name>
</gene>
<dbReference type="InterPro" id="IPR041677">
    <property type="entry name" value="DNA2/NAM7_AAA_11"/>
</dbReference>
<dbReference type="CDD" id="cd18808">
    <property type="entry name" value="SF1_C_Upf1"/>
    <property type="match status" value="1"/>
</dbReference>
<dbReference type="InterPro" id="IPR041679">
    <property type="entry name" value="DNA2/NAM7-like_C"/>
</dbReference>
<evidence type="ECO:0000313" key="3">
    <source>
        <dbReference type="EMBL" id="CAK9042739.1"/>
    </source>
</evidence>
<dbReference type="PANTHER" id="PTHR10887:SF495">
    <property type="entry name" value="HELICASE SENATAXIN ISOFORM X1-RELATED"/>
    <property type="match status" value="1"/>
</dbReference>
<feature type="domain" description="DNA2/NAM7 helicase-like C-terminal" evidence="2">
    <location>
        <begin position="59"/>
        <end position="244"/>
    </location>
</feature>
<name>A0ABP0LW37_9DINO</name>
<evidence type="ECO:0000313" key="4">
    <source>
        <dbReference type="Proteomes" id="UP001642484"/>
    </source>
</evidence>
<dbReference type="Proteomes" id="UP001642484">
    <property type="component" value="Unassembled WGS sequence"/>
</dbReference>
<evidence type="ECO:0000259" key="1">
    <source>
        <dbReference type="Pfam" id="PF13086"/>
    </source>
</evidence>
<evidence type="ECO:0008006" key="5">
    <source>
        <dbReference type="Google" id="ProtNLM"/>
    </source>
</evidence>
<organism evidence="3 4">
    <name type="scientific">Durusdinium trenchii</name>
    <dbReference type="NCBI Taxonomy" id="1381693"/>
    <lineage>
        <taxon>Eukaryota</taxon>
        <taxon>Sar</taxon>
        <taxon>Alveolata</taxon>
        <taxon>Dinophyceae</taxon>
        <taxon>Suessiales</taxon>
        <taxon>Symbiodiniaceae</taxon>
        <taxon>Durusdinium</taxon>
    </lineage>
</organism>
<sequence length="372" mass="40692">MGPLDRIQFPFIVIDEAAQVIEPAVILPLGKGAVQAVLVGDQCQLPATVLSQEAQKGGLDISMFDRLLSMGMEVQFLSEQYRMHPQIASFSSWRFYRGELKSAVSESQRQLPRGFVLSSHVVLLHVEAREQSRGSSKRNVDEAACAAWLVQEMVKVWGRLKGDEVGVISPYAAQVADIRNALPPQARDAVQVSSVDAFQGCQKDVIILSLVRANPRGDVGFVSDWRRLNVALTRSRRLCMILAHLPTWLTAESALLRDWIGFHPAIVAEVKAFERQNRGGLTALPPEIEKQVTMLRDEFARNRPAAAKLPRVSVAAKGGGTDAATAKRKALDAARALSEAISKAEEEALEAALLQAHDAGIMNSTVEEAEDR</sequence>